<evidence type="ECO:0000256" key="1">
    <source>
        <dbReference type="SAM" id="Phobius"/>
    </source>
</evidence>
<proteinExistence type="predicted"/>
<gene>
    <name evidence="2" type="ORF">MM35RIKEN_22970</name>
</gene>
<dbReference type="EMBL" id="AP023417">
    <property type="protein sequence ID" value="BCK80105.1"/>
    <property type="molecule type" value="Genomic_DNA"/>
</dbReference>
<keyword evidence="1" id="KW-0812">Transmembrane</keyword>
<organism evidence="2 3">
    <name type="scientific">Vescimonas fastidiosa</name>
    <dbReference type="NCBI Taxonomy" id="2714353"/>
    <lineage>
        <taxon>Bacteria</taxon>
        <taxon>Bacillati</taxon>
        <taxon>Bacillota</taxon>
        <taxon>Clostridia</taxon>
        <taxon>Eubacteriales</taxon>
        <taxon>Oscillospiraceae</taxon>
        <taxon>Vescimonas</taxon>
    </lineage>
</organism>
<evidence type="ECO:0000313" key="2">
    <source>
        <dbReference type="EMBL" id="BCK80105.1"/>
    </source>
</evidence>
<feature type="transmembrane region" description="Helical" evidence="1">
    <location>
        <begin position="6"/>
        <end position="23"/>
    </location>
</feature>
<dbReference type="RefSeq" id="WP_212822046.1">
    <property type="nucleotide sequence ID" value="NZ_AP023417.1"/>
</dbReference>
<keyword evidence="2" id="KW-0614">Plasmid</keyword>
<evidence type="ECO:0000313" key="3">
    <source>
        <dbReference type="Proteomes" id="UP000681343"/>
    </source>
</evidence>
<keyword evidence="1" id="KW-1133">Transmembrane helix</keyword>
<dbReference type="KEGG" id="vfa:MM35RIKEN_22970"/>
<reference evidence="2" key="1">
    <citation type="submission" date="2020-09" db="EMBL/GenBank/DDBJ databases">
        <title>New species isolated from human feces.</title>
        <authorList>
            <person name="Kitahara M."/>
            <person name="Shigeno Y."/>
            <person name="Shime M."/>
            <person name="Matsumoto Y."/>
            <person name="Nakamura S."/>
            <person name="Motooka D."/>
            <person name="Fukuoka S."/>
            <person name="Nishikawa H."/>
            <person name="Benno Y."/>
        </authorList>
    </citation>
    <scope>NUCLEOTIDE SEQUENCE</scope>
    <source>
        <strain evidence="2">MM35</strain>
        <plasmid evidence="2">pMM35_02</plasmid>
    </source>
</reference>
<geneLocation type="plasmid" evidence="2 3">
    <name>pMM35_02</name>
</geneLocation>
<dbReference type="AlphaFoldDB" id="A0A810Q0Y4"/>
<dbReference type="Proteomes" id="UP000681343">
    <property type="component" value="Plasmid pMM35_02"/>
</dbReference>
<name>A0A810Q0Y4_9FIRM</name>
<keyword evidence="3" id="KW-1185">Reference proteome</keyword>
<keyword evidence="1" id="KW-0472">Membrane</keyword>
<protein>
    <submittedName>
        <fullName evidence="2">Uncharacterized protein</fullName>
    </submittedName>
</protein>
<accession>A0A810Q0Y4</accession>
<sequence length="84" mass="9481">MIETVLAAIITGAATLAGVLISNSRHARDMESRLERAQAVTDTKLEALTREVRMHNELARRVPVLEEQLHSMSHRLKDVEHLRS</sequence>